<reference evidence="3 4" key="1">
    <citation type="submission" date="2024-11" db="EMBL/GenBank/DDBJ databases">
        <title>The Natural Products Discovery Center: Release of the First 8490 Sequenced Strains for Exploring Actinobacteria Biosynthetic Diversity.</title>
        <authorList>
            <person name="Kalkreuter E."/>
            <person name="Kautsar S.A."/>
            <person name="Yang D."/>
            <person name="Bader C.D."/>
            <person name="Teijaro C.N."/>
            <person name="Fluegel L."/>
            <person name="Davis C.M."/>
            <person name="Simpson J.R."/>
            <person name="Lauterbach L."/>
            <person name="Steele A.D."/>
            <person name="Gui C."/>
            <person name="Meng S."/>
            <person name="Li G."/>
            <person name="Viehrig K."/>
            <person name="Ye F."/>
            <person name="Su P."/>
            <person name="Kiefer A.F."/>
            <person name="Nichols A."/>
            <person name="Cepeda A.J."/>
            <person name="Yan W."/>
            <person name="Fan B."/>
            <person name="Jiang Y."/>
            <person name="Adhikari A."/>
            <person name="Zheng C.-J."/>
            <person name="Schuster L."/>
            <person name="Cowan T.M."/>
            <person name="Smanski M.J."/>
            <person name="Chevrette M.G."/>
            <person name="De Carvalho L.P.S."/>
            <person name="Shen B."/>
        </authorList>
    </citation>
    <scope>NUCLEOTIDE SEQUENCE [LARGE SCALE GENOMIC DNA]</scope>
    <source>
        <strain evidence="3 4">NPDC020863</strain>
    </source>
</reference>
<protein>
    <submittedName>
        <fullName evidence="3">DUF397 domain-containing protein</fullName>
    </submittedName>
</protein>
<keyword evidence="4" id="KW-1185">Reference proteome</keyword>
<dbReference type="Proteomes" id="UP001620295">
    <property type="component" value="Unassembled WGS sequence"/>
</dbReference>
<dbReference type="Pfam" id="PF04149">
    <property type="entry name" value="DUF397"/>
    <property type="match status" value="1"/>
</dbReference>
<proteinExistence type="predicted"/>
<dbReference type="RefSeq" id="WP_358627863.1">
    <property type="nucleotide sequence ID" value="NZ_JBFAEV010000001.1"/>
</dbReference>
<gene>
    <name evidence="3" type="ORF">ACI2L5_44185</name>
</gene>
<feature type="domain" description="DUF397" evidence="2">
    <location>
        <begin position="11"/>
        <end position="64"/>
    </location>
</feature>
<organism evidence="3 4">
    <name type="scientific">Streptomyces milbemycinicus</name>
    <dbReference type="NCBI Taxonomy" id="476552"/>
    <lineage>
        <taxon>Bacteria</taxon>
        <taxon>Bacillati</taxon>
        <taxon>Actinomycetota</taxon>
        <taxon>Actinomycetes</taxon>
        <taxon>Kitasatosporales</taxon>
        <taxon>Streptomycetaceae</taxon>
        <taxon>Streptomyces</taxon>
    </lineage>
</organism>
<evidence type="ECO:0000313" key="4">
    <source>
        <dbReference type="Proteomes" id="UP001620295"/>
    </source>
</evidence>
<accession>A0ABW8M120</accession>
<dbReference type="EMBL" id="JBJDQH010000021">
    <property type="protein sequence ID" value="MFK4271846.1"/>
    <property type="molecule type" value="Genomic_DNA"/>
</dbReference>
<dbReference type="InterPro" id="IPR007278">
    <property type="entry name" value="DUF397"/>
</dbReference>
<evidence type="ECO:0000256" key="1">
    <source>
        <dbReference type="SAM" id="MobiDB-lite"/>
    </source>
</evidence>
<evidence type="ECO:0000313" key="3">
    <source>
        <dbReference type="EMBL" id="MFK4271846.1"/>
    </source>
</evidence>
<evidence type="ECO:0000259" key="2">
    <source>
        <dbReference type="Pfam" id="PF04149"/>
    </source>
</evidence>
<name>A0ABW8M120_9ACTN</name>
<comment type="caution">
    <text evidence="3">The sequence shown here is derived from an EMBL/GenBank/DDBJ whole genome shotgun (WGS) entry which is preliminary data.</text>
</comment>
<sequence>MPTTPDLSTTVWRKSSYSNTQGGSCVEVADGIPGIVPLRDSKNPDGPALIFEAAVWTSFVQAVKSGEFRPD</sequence>
<feature type="region of interest" description="Disordered" evidence="1">
    <location>
        <begin position="1"/>
        <end position="20"/>
    </location>
</feature>